<feature type="transmembrane region" description="Helical" evidence="7">
    <location>
        <begin position="540"/>
        <end position="561"/>
    </location>
</feature>
<feature type="compositionally biased region" description="Polar residues" evidence="6">
    <location>
        <begin position="327"/>
        <end position="342"/>
    </location>
</feature>
<keyword evidence="5 7" id="KW-0472">Membrane</keyword>
<dbReference type="GO" id="GO:0008104">
    <property type="term" value="P:intracellular protein localization"/>
    <property type="evidence" value="ECO:0007669"/>
    <property type="project" value="TreeGrafter"/>
</dbReference>
<dbReference type="Pfam" id="PF14778">
    <property type="entry name" value="ODR4-like"/>
    <property type="match status" value="1"/>
</dbReference>
<comment type="similarity">
    <text evidence="2">Belongs to the ODR-4 family.</text>
</comment>
<dbReference type="PANTHER" id="PTHR33966:SF1">
    <property type="entry name" value="PROTEIN ODR-4 HOMOLOG"/>
    <property type="match status" value="1"/>
</dbReference>
<dbReference type="GO" id="GO:0012505">
    <property type="term" value="C:endomembrane system"/>
    <property type="evidence" value="ECO:0007669"/>
    <property type="project" value="TreeGrafter"/>
</dbReference>
<dbReference type="PANTHER" id="PTHR33966">
    <property type="entry name" value="PROTEIN ODR-4 HOMOLOG"/>
    <property type="match status" value="1"/>
</dbReference>
<dbReference type="Proteomes" id="UP001497525">
    <property type="component" value="Unassembled WGS sequence"/>
</dbReference>
<evidence type="ECO:0000256" key="5">
    <source>
        <dbReference type="ARBA" id="ARBA00023136"/>
    </source>
</evidence>
<name>A0AAV2TEH4_CALDB</name>
<evidence type="ECO:0000313" key="9">
    <source>
        <dbReference type="Proteomes" id="UP001497525"/>
    </source>
</evidence>
<dbReference type="GO" id="GO:0016020">
    <property type="term" value="C:membrane"/>
    <property type="evidence" value="ECO:0007669"/>
    <property type="project" value="UniProtKB-SubCell"/>
</dbReference>
<evidence type="ECO:0000256" key="7">
    <source>
        <dbReference type="SAM" id="Phobius"/>
    </source>
</evidence>
<feature type="compositionally biased region" description="Basic and acidic residues" evidence="6">
    <location>
        <begin position="264"/>
        <end position="276"/>
    </location>
</feature>
<feature type="region of interest" description="Disordered" evidence="6">
    <location>
        <begin position="238"/>
        <end position="288"/>
    </location>
</feature>
<protein>
    <submittedName>
        <fullName evidence="8">Uncharacterized protein</fullName>
    </submittedName>
</protein>
<keyword evidence="3 7" id="KW-0812">Transmembrane</keyword>
<feature type="compositionally biased region" description="Low complexity" evidence="6">
    <location>
        <begin position="315"/>
        <end position="326"/>
    </location>
</feature>
<comment type="caution">
    <text evidence="8">The sequence shown here is derived from an EMBL/GenBank/DDBJ whole genome shotgun (WGS) entry which is preliminary data.</text>
</comment>
<evidence type="ECO:0000313" key="8">
    <source>
        <dbReference type="EMBL" id="CAL5135575.1"/>
    </source>
</evidence>
<reference evidence="8" key="1">
    <citation type="submission" date="2024-06" db="EMBL/GenBank/DDBJ databases">
        <authorList>
            <person name="Liu X."/>
            <person name="Lenzi L."/>
            <person name="Haldenby T S."/>
            <person name="Uol C."/>
        </authorList>
    </citation>
    <scope>NUCLEOTIDE SEQUENCE</scope>
</reference>
<organism evidence="8 9">
    <name type="scientific">Calicophoron daubneyi</name>
    <name type="common">Rumen fluke</name>
    <name type="synonym">Paramphistomum daubneyi</name>
    <dbReference type="NCBI Taxonomy" id="300641"/>
    <lineage>
        <taxon>Eukaryota</taxon>
        <taxon>Metazoa</taxon>
        <taxon>Spiralia</taxon>
        <taxon>Lophotrochozoa</taxon>
        <taxon>Platyhelminthes</taxon>
        <taxon>Trematoda</taxon>
        <taxon>Digenea</taxon>
        <taxon>Plagiorchiida</taxon>
        <taxon>Pronocephalata</taxon>
        <taxon>Paramphistomoidea</taxon>
        <taxon>Paramphistomidae</taxon>
        <taxon>Calicophoron</taxon>
    </lineage>
</organism>
<feature type="region of interest" description="Disordered" evidence="6">
    <location>
        <begin position="312"/>
        <end position="342"/>
    </location>
</feature>
<sequence length="567" mass="62285">MIKEVSYEPSFIDRFKGFVGFRYGVLLSGPMDNEECLFLPIEVPVSDESDVSARHKPESLGDIEERWIAAHCRNLNRMMPGGVRVSGLCAASSLTDFTAFEDHIRKVLCSMPKDESILGELSSPRDSEKLMLLVDPATRKVCCKVLDTSSNDRPFRTVNVRTRPLLNYWRAFKTHISLQLETNLPSDRKKEKILRQLQAAVEPYLRALVTETNLLVNGEMRDDAASVFVGATDFNATTRSTSERATRKSKRQTSPPVEVAHPGDYVDTKGDGDDKKTKRGRRQKSLKDMDAEKGVWADVDLNIFGPQFPRWQRASSSSSLESGTSSDAGTNDGTETTESSPNEFVPVNRLVVNGRIPGIAYLPMNATVGSLLQALRKDLVQSVLARLQLLTEELHITSAELEVPRMLLPQRVLVRLPACPSLPLSDYKFLSETADDVVARLHYFCVPIGSQGAGDVIDDPVGRPSSAESCNTSTTSTAATSSNAQAFTLLDRIDASCLDTSLEQSPEGSADDDYSEVEMMDKVTQMTEPVSKLSRNNTTIMAVAAGVVLIFAILVACFTFGSRRGSP</sequence>
<dbReference type="AlphaFoldDB" id="A0AAV2TEH4"/>
<evidence type="ECO:0000256" key="6">
    <source>
        <dbReference type="SAM" id="MobiDB-lite"/>
    </source>
</evidence>
<evidence type="ECO:0000256" key="1">
    <source>
        <dbReference type="ARBA" id="ARBA00004370"/>
    </source>
</evidence>
<gene>
    <name evidence="8" type="ORF">CDAUBV1_LOCUS9709</name>
</gene>
<accession>A0AAV2TEH4</accession>
<keyword evidence="4 7" id="KW-1133">Transmembrane helix</keyword>
<evidence type="ECO:0000256" key="2">
    <source>
        <dbReference type="ARBA" id="ARBA00010131"/>
    </source>
</evidence>
<proteinExistence type="inferred from homology"/>
<evidence type="ECO:0000256" key="4">
    <source>
        <dbReference type="ARBA" id="ARBA00022989"/>
    </source>
</evidence>
<comment type="subcellular location">
    <subcellularLocation>
        <location evidence="1">Membrane</location>
    </subcellularLocation>
</comment>
<dbReference type="InterPro" id="IPR029454">
    <property type="entry name" value="ODR-4-like"/>
</dbReference>
<evidence type="ECO:0000256" key="3">
    <source>
        <dbReference type="ARBA" id="ARBA00022692"/>
    </source>
</evidence>
<dbReference type="EMBL" id="CAXLJL010000267">
    <property type="protein sequence ID" value="CAL5135575.1"/>
    <property type="molecule type" value="Genomic_DNA"/>
</dbReference>